<organism evidence="3">
    <name type="scientific">Nicotiana tabacum</name>
    <name type="common">Common tobacco</name>
    <dbReference type="NCBI Taxonomy" id="4097"/>
    <lineage>
        <taxon>Eukaryota</taxon>
        <taxon>Viridiplantae</taxon>
        <taxon>Streptophyta</taxon>
        <taxon>Embryophyta</taxon>
        <taxon>Tracheophyta</taxon>
        <taxon>Spermatophyta</taxon>
        <taxon>Magnoliopsida</taxon>
        <taxon>eudicotyledons</taxon>
        <taxon>Gunneridae</taxon>
        <taxon>Pentapetalae</taxon>
        <taxon>asterids</taxon>
        <taxon>lamiids</taxon>
        <taxon>Solanales</taxon>
        <taxon>Solanaceae</taxon>
        <taxon>Nicotianoideae</taxon>
        <taxon>Nicotianeae</taxon>
        <taxon>Nicotiana</taxon>
    </lineage>
</organism>
<evidence type="ECO:0000256" key="1">
    <source>
        <dbReference type="SAM" id="Coils"/>
    </source>
</evidence>
<feature type="region of interest" description="Disordered" evidence="2">
    <location>
        <begin position="61"/>
        <end position="95"/>
    </location>
</feature>
<evidence type="ECO:0000313" key="3">
    <source>
        <dbReference type="RefSeq" id="XP_016501523.1"/>
    </source>
</evidence>
<feature type="coiled-coil region" evidence="1">
    <location>
        <begin position="226"/>
        <end position="255"/>
    </location>
</feature>
<dbReference type="KEGG" id="nta:107819868"/>
<evidence type="ECO:0000256" key="2">
    <source>
        <dbReference type="SAM" id="MobiDB-lite"/>
    </source>
</evidence>
<reference evidence="3 4" key="1">
    <citation type="submission" date="2025-04" db="UniProtKB">
        <authorList>
            <consortium name="RefSeq"/>
        </authorList>
    </citation>
    <scope>IDENTIFICATION</scope>
</reference>
<dbReference type="AlphaFoldDB" id="A0A1S4CK07"/>
<accession>A0A1S4CK07</accession>
<dbReference type="Pfam" id="PF03004">
    <property type="entry name" value="Transposase_24"/>
    <property type="match status" value="1"/>
</dbReference>
<dbReference type="InterPro" id="IPR004252">
    <property type="entry name" value="Probable_transposase_24"/>
</dbReference>
<dbReference type="OrthoDB" id="45251at2759"/>
<dbReference type="PaxDb" id="4097-A0A1S4CK07"/>
<evidence type="ECO:0000313" key="4">
    <source>
        <dbReference type="RefSeq" id="XP_016501524.1"/>
    </source>
</evidence>
<proteinExistence type="predicted"/>
<dbReference type="RefSeq" id="XP_016501523.1">
    <property type="nucleotide sequence ID" value="XM_016646037.1"/>
</dbReference>
<dbReference type="RefSeq" id="XP_016501524.1">
    <property type="nucleotide sequence ID" value="XM_016646038.1"/>
</dbReference>
<gene>
    <name evidence="3 4" type="primary">LOC107819868</name>
</gene>
<name>A0A1S4CK07_TOBAC</name>
<keyword evidence="1" id="KW-0175">Coiled coil</keyword>
<protein>
    <submittedName>
        <fullName evidence="3 4">Uncharacterized protein isoform X1</fullName>
    </submittedName>
</protein>
<sequence length="292" mass="33453">MKSKQLVRQTQLVVTVSLLQSSLEERYKGMLSEARACEKKRKHIPVSIWESWKPHWETKAFQAKSTQCSRNRLSEKGGEGSGPSRHTGGSRAHREHARLLAKELGRPAHPHELLKKTHVKANKEFVDQKSKSTYDAIMSKIVSASQPEDRSSKPPEVDYSQIYLEEVGVKKTHIYGLGSQAPFYGHVGASSSSISPLQDIDFNARVNECAGHRLQEIKEEMKHEMRSEIREEIRQEMKEKMREELREEMRHEMQQEVREQVDLLLQNRLSVLIGGLPTPPSRRPDSPSNDMI</sequence>